<dbReference type="Pfam" id="PF00072">
    <property type="entry name" value="Response_reg"/>
    <property type="match status" value="1"/>
</dbReference>
<feature type="domain" description="HTH luxR-type" evidence="4">
    <location>
        <begin position="185"/>
        <end position="250"/>
    </location>
</feature>
<accession>A0A1W6YVQ2</accession>
<feature type="modified residue" description="4-aspartylphosphate" evidence="3">
    <location>
        <position position="85"/>
    </location>
</feature>
<dbReference type="SMART" id="SM00421">
    <property type="entry name" value="HTH_LUXR"/>
    <property type="match status" value="1"/>
</dbReference>
<dbReference type="SUPFAM" id="SSF52172">
    <property type="entry name" value="CheY-like"/>
    <property type="match status" value="1"/>
</dbReference>
<dbReference type="InterPro" id="IPR011006">
    <property type="entry name" value="CheY-like_superfamily"/>
</dbReference>
<sequence>MHLFNISRAGVCRPKGHGVTLSAETAIGVVILDDHPVVRSGYEHQLAGCPDIRLLGSFSSGKALLDWLRKQAAENFPSRTVLVLDYELGPDEVDGLSLIQSLHARYPQFRLLIGSSHAGEATVQLTRRVGALGFYDKRKDLSELANAIRTVAAGKPYPSPEAGERPAVVQPVVEPIGDTDEGERLQAYFPQLTKKEHEVLRCYLQGMTVSEIAAKLQRSIKTVSTQKQSAFRKLGVHSDMELARLRQEIGKI</sequence>
<organism evidence="6 7">
    <name type="scientific">Bordetella genomosp. 9</name>
    <dbReference type="NCBI Taxonomy" id="1416803"/>
    <lineage>
        <taxon>Bacteria</taxon>
        <taxon>Pseudomonadati</taxon>
        <taxon>Pseudomonadota</taxon>
        <taxon>Betaproteobacteria</taxon>
        <taxon>Burkholderiales</taxon>
        <taxon>Alcaligenaceae</taxon>
        <taxon>Bordetella</taxon>
    </lineage>
</organism>
<dbReference type="AlphaFoldDB" id="A0A1W6YVQ2"/>
<name>A0A1W6YVQ2_9BORD</name>
<evidence type="ECO:0000256" key="3">
    <source>
        <dbReference type="PROSITE-ProRule" id="PRU00169"/>
    </source>
</evidence>
<dbReference type="InterPro" id="IPR016032">
    <property type="entry name" value="Sig_transdc_resp-reg_C-effctor"/>
</dbReference>
<dbReference type="GO" id="GO:0006355">
    <property type="term" value="P:regulation of DNA-templated transcription"/>
    <property type="evidence" value="ECO:0007669"/>
    <property type="project" value="InterPro"/>
</dbReference>
<dbReference type="SMART" id="SM00448">
    <property type="entry name" value="REC"/>
    <property type="match status" value="1"/>
</dbReference>
<evidence type="ECO:0000256" key="2">
    <source>
        <dbReference type="ARBA" id="ARBA00023125"/>
    </source>
</evidence>
<keyword evidence="7" id="KW-1185">Reference proteome</keyword>
<evidence type="ECO:0000259" key="5">
    <source>
        <dbReference type="PROSITE" id="PS50110"/>
    </source>
</evidence>
<proteinExistence type="predicted"/>
<dbReference type="GO" id="GO:0000160">
    <property type="term" value="P:phosphorelay signal transduction system"/>
    <property type="evidence" value="ECO:0007669"/>
    <property type="project" value="InterPro"/>
</dbReference>
<dbReference type="Proteomes" id="UP000194139">
    <property type="component" value="Chromosome"/>
</dbReference>
<dbReference type="SUPFAM" id="SSF46894">
    <property type="entry name" value="C-terminal effector domain of the bipartite response regulators"/>
    <property type="match status" value="1"/>
</dbReference>
<evidence type="ECO:0008006" key="8">
    <source>
        <dbReference type="Google" id="ProtNLM"/>
    </source>
</evidence>
<dbReference type="PANTHER" id="PTHR43214:SF43">
    <property type="entry name" value="TWO-COMPONENT RESPONSE REGULATOR"/>
    <property type="match status" value="1"/>
</dbReference>
<evidence type="ECO:0000313" key="6">
    <source>
        <dbReference type="EMBL" id="ARP85091.1"/>
    </source>
</evidence>
<dbReference type="PROSITE" id="PS00622">
    <property type="entry name" value="HTH_LUXR_1"/>
    <property type="match status" value="1"/>
</dbReference>
<dbReference type="InterPro" id="IPR036388">
    <property type="entry name" value="WH-like_DNA-bd_sf"/>
</dbReference>
<evidence type="ECO:0000259" key="4">
    <source>
        <dbReference type="PROSITE" id="PS50043"/>
    </source>
</evidence>
<dbReference type="CDD" id="cd06170">
    <property type="entry name" value="LuxR_C_like"/>
    <property type="match status" value="1"/>
</dbReference>
<dbReference type="InterPro" id="IPR000792">
    <property type="entry name" value="Tscrpt_reg_LuxR_C"/>
</dbReference>
<dbReference type="CDD" id="cd17535">
    <property type="entry name" value="REC_NarL-like"/>
    <property type="match status" value="1"/>
</dbReference>
<dbReference type="PROSITE" id="PS50043">
    <property type="entry name" value="HTH_LUXR_2"/>
    <property type="match status" value="1"/>
</dbReference>
<evidence type="ECO:0000256" key="1">
    <source>
        <dbReference type="ARBA" id="ARBA00022553"/>
    </source>
</evidence>
<dbReference type="InterPro" id="IPR058245">
    <property type="entry name" value="NreC/VraR/RcsB-like_REC"/>
</dbReference>
<dbReference type="Gene3D" id="1.10.10.10">
    <property type="entry name" value="Winged helix-like DNA-binding domain superfamily/Winged helix DNA-binding domain"/>
    <property type="match status" value="1"/>
</dbReference>
<dbReference type="PANTHER" id="PTHR43214">
    <property type="entry name" value="TWO-COMPONENT RESPONSE REGULATOR"/>
    <property type="match status" value="1"/>
</dbReference>
<dbReference type="PROSITE" id="PS50110">
    <property type="entry name" value="RESPONSE_REGULATORY"/>
    <property type="match status" value="1"/>
</dbReference>
<protein>
    <recommendedName>
        <fullName evidence="8">DNA-binding response regulator</fullName>
    </recommendedName>
</protein>
<dbReference type="InterPro" id="IPR039420">
    <property type="entry name" value="WalR-like"/>
</dbReference>
<dbReference type="PRINTS" id="PR00038">
    <property type="entry name" value="HTHLUXR"/>
</dbReference>
<gene>
    <name evidence="6" type="ORF">CAL13_01810</name>
</gene>
<dbReference type="InterPro" id="IPR001789">
    <property type="entry name" value="Sig_transdc_resp-reg_receiver"/>
</dbReference>
<feature type="domain" description="Response regulatory" evidence="5">
    <location>
        <begin position="28"/>
        <end position="152"/>
    </location>
</feature>
<dbReference type="EMBL" id="CP021109">
    <property type="protein sequence ID" value="ARP85091.1"/>
    <property type="molecule type" value="Genomic_DNA"/>
</dbReference>
<dbReference type="Pfam" id="PF00196">
    <property type="entry name" value="GerE"/>
    <property type="match status" value="1"/>
</dbReference>
<reference evidence="6 7" key="1">
    <citation type="submission" date="2017-05" db="EMBL/GenBank/DDBJ databases">
        <title>Complete and WGS of Bordetella genogroups.</title>
        <authorList>
            <person name="Spilker T."/>
            <person name="LiPuma J."/>
        </authorList>
    </citation>
    <scope>NUCLEOTIDE SEQUENCE [LARGE SCALE GENOMIC DNA]</scope>
    <source>
        <strain evidence="6 7">AU17164</strain>
    </source>
</reference>
<evidence type="ECO:0000313" key="7">
    <source>
        <dbReference type="Proteomes" id="UP000194139"/>
    </source>
</evidence>
<dbReference type="Gene3D" id="3.40.50.2300">
    <property type="match status" value="1"/>
</dbReference>
<keyword evidence="1 3" id="KW-0597">Phosphoprotein</keyword>
<dbReference type="GO" id="GO:0003677">
    <property type="term" value="F:DNA binding"/>
    <property type="evidence" value="ECO:0007669"/>
    <property type="project" value="UniProtKB-KW"/>
</dbReference>
<keyword evidence="2" id="KW-0238">DNA-binding</keyword>